<evidence type="ECO:0000256" key="1">
    <source>
        <dbReference type="SAM" id="MobiDB-lite"/>
    </source>
</evidence>
<name>A0A2W1JWD0_9CYAN</name>
<reference evidence="3 4" key="1">
    <citation type="journal article" date="2018" name="Sci. Rep.">
        <title>A novel species of the marine cyanobacterium Acaryochloris with a unique pigment content and lifestyle.</title>
        <authorList>
            <person name="Partensky F."/>
            <person name="Six C."/>
            <person name="Ratin M."/>
            <person name="Garczarek L."/>
            <person name="Vaulot D."/>
            <person name="Probert I."/>
            <person name="Calteau A."/>
            <person name="Gourvil P."/>
            <person name="Marie D."/>
            <person name="Grebert T."/>
            <person name="Bouchier C."/>
            <person name="Le Panse S."/>
            <person name="Gachenot M."/>
            <person name="Rodriguez F."/>
            <person name="Garrido J.L."/>
        </authorList>
    </citation>
    <scope>NUCLEOTIDE SEQUENCE [LARGE SCALE GENOMIC DNA]</scope>
    <source>
        <strain evidence="3 4">RCC1774</strain>
    </source>
</reference>
<feature type="compositionally biased region" description="Polar residues" evidence="1">
    <location>
        <begin position="467"/>
        <end position="483"/>
    </location>
</feature>
<dbReference type="OrthoDB" id="9788807at2"/>
<dbReference type="RefSeq" id="WP_110984743.1">
    <property type="nucleotide sequence ID" value="NZ_CAWNWM010000002.1"/>
</dbReference>
<feature type="chain" id="PRO_5016146241" evidence="2">
    <location>
        <begin position="29"/>
        <end position="504"/>
    </location>
</feature>
<proteinExistence type="predicted"/>
<gene>
    <name evidence="3" type="ORF">C1752_00766</name>
</gene>
<evidence type="ECO:0000313" key="3">
    <source>
        <dbReference type="EMBL" id="PZD74522.1"/>
    </source>
</evidence>
<feature type="region of interest" description="Disordered" evidence="1">
    <location>
        <begin position="467"/>
        <end position="504"/>
    </location>
</feature>
<keyword evidence="4" id="KW-1185">Reference proteome</keyword>
<comment type="caution">
    <text evidence="3">The sequence shown here is derived from an EMBL/GenBank/DDBJ whole genome shotgun (WGS) entry which is preliminary data.</text>
</comment>
<dbReference type="Proteomes" id="UP000248857">
    <property type="component" value="Unassembled WGS sequence"/>
</dbReference>
<protein>
    <submittedName>
        <fullName evidence="3">Uncharacterized protein</fullName>
    </submittedName>
</protein>
<dbReference type="AlphaFoldDB" id="A0A2W1JWD0"/>
<accession>A0A2W1JWD0</accession>
<keyword evidence="2" id="KW-0732">Signal</keyword>
<organism evidence="3 4">
    <name type="scientific">Acaryochloris thomasi RCC1774</name>
    <dbReference type="NCBI Taxonomy" id="1764569"/>
    <lineage>
        <taxon>Bacteria</taxon>
        <taxon>Bacillati</taxon>
        <taxon>Cyanobacteriota</taxon>
        <taxon>Cyanophyceae</taxon>
        <taxon>Acaryochloridales</taxon>
        <taxon>Acaryochloridaceae</taxon>
        <taxon>Acaryochloris</taxon>
        <taxon>Acaryochloris thomasi</taxon>
    </lineage>
</organism>
<dbReference type="EMBL" id="PQWO01000002">
    <property type="protein sequence ID" value="PZD74522.1"/>
    <property type="molecule type" value="Genomic_DNA"/>
</dbReference>
<sequence length="504" mass="54925">MARLSSKWRRNTQVTLSLLLLSAGGAIATETPPSGPDTALPRQDLKAQRPAANPIVAQQRTDAKGEANCPDKAEATIGEPTIQVAWYETQNHAVAICRTAEGDPYYHGIPKPGTNQVINDITLPAYRNGRGYSAITEAGIYSINDQELRITQNGQTLVQESVLAPSASPALAPAAKAEPRFAAQPTAGWTLSFDADTNTENRIAFDINVREPDTTTDRKATLAQGAQIGILQLTQASGRSLNLDGYQWAIDDQSRLYVGKSGYKYLLATYNYGRVEPTSYQLQMVCQTRASGSAACQLSDNGPLLNGQLVSQGQLYFGPTERRVRRNTDPTAAAATGVVKNIAPETTPDQALEQAILAQFSEQEQTSQTFRYVYNRADLNSDGKDEIFAYLENSSFCEGQRCPLLIFETQPSSYRLLTKQSLVAPPVIVNDSKTWGWSDLVFTDVDASGNSKYQMLRYTGKQYPQLSSAEDFSPSRVSGTALLSDQADEPNDEGTMRDIAPARP</sequence>
<feature type="signal peptide" evidence="2">
    <location>
        <begin position="1"/>
        <end position="28"/>
    </location>
</feature>
<evidence type="ECO:0000313" key="4">
    <source>
        <dbReference type="Proteomes" id="UP000248857"/>
    </source>
</evidence>
<evidence type="ECO:0000256" key="2">
    <source>
        <dbReference type="SAM" id="SignalP"/>
    </source>
</evidence>